<dbReference type="Proteomes" id="UP000318733">
    <property type="component" value="Unassembled WGS sequence"/>
</dbReference>
<accession>A0A556MKQ0</accession>
<protein>
    <submittedName>
        <fullName evidence="2">Uncharacterized protein</fullName>
    </submittedName>
</protein>
<evidence type="ECO:0000313" key="2">
    <source>
        <dbReference type="EMBL" id="TSJ40480.1"/>
    </source>
</evidence>
<gene>
    <name evidence="2" type="ORF">FO440_12040</name>
</gene>
<proteinExistence type="predicted"/>
<dbReference type="EMBL" id="VLPK01000002">
    <property type="protein sequence ID" value="TSJ40480.1"/>
    <property type="molecule type" value="Genomic_DNA"/>
</dbReference>
<dbReference type="AlphaFoldDB" id="A0A556MKQ0"/>
<sequence length="67" mass="7182">MATIAVAYVAVTQEMAIIMPVVMVAALMVMAVDTLMAIVIAHGTHTEVFTITMVFTVVYIIRALVLA</sequence>
<comment type="caution">
    <text evidence="2">The sequence shown here is derived from an EMBL/GenBank/DDBJ whole genome shotgun (WGS) entry which is preliminary data.</text>
</comment>
<evidence type="ECO:0000256" key="1">
    <source>
        <dbReference type="SAM" id="Phobius"/>
    </source>
</evidence>
<keyword evidence="3" id="KW-1185">Reference proteome</keyword>
<feature type="transmembrane region" description="Helical" evidence="1">
    <location>
        <begin position="48"/>
        <end position="65"/>
    </location>
</feature>
<name>A0A556MKQ0_9SPHI</name>
<reference evidence="2 3" key="1">
    <citation type="submission" date="2019-07" db="EMBL/GenBank/DDBJ databases">
        <authorList>
            <person name="Huq M.A."/>
        </authorList>
    </citation>
    <scope>NUCLEOTIDE SEQUENCE [LARGE SCALE GENOMIC DNA]</scope>
    <source>
        <strain evidence="2 3">MAH-19</strain>
    </source>
</reference>
<keyword evidence="1" id="KW-0812">Transmembrane</keyword>
<feature type="transmembrane region" description="Helical" evidence="1">
    <location>
        <begin position="17"/>
        <end position="41"/>
    </location>
</feature>
<organism evidence="2 3">
    <name type="scientific">Mucilaginibacter corticis</name>
    <dbReference type="NCBI Taxonomy" id="2597670"/>
    <lineage>
        <taxon>Bacteria</taxon>
        <taxon>Pseudomonadati</taxon>
        <taxon>Bacteroidota</taxon>
        <taxon>Sphingobacteriia</taxon>
        <taxon>Sphingobacteriales</taxon>
        <taxon>Sphingobacteriaceae</taxon>
        <taxon>Mucilaginibacter</taxon>
    </lineage>
</organism>
<keyword evidence="1" id="KW-1133">Transmembrane helix</keyword>
<evidence type="ECO:0000313" key="3">
    <source>
        <dbReference type="Proteomes" id="UP000318733"/>
    </source>
</evidence>
<keyword evidence="1" id="KW-0472">Membrane</keyword>